<name>A0A399EMJ0_9DEIN</name>
<accession>A0A399EMJ0</accession>
<gene>
    <name evidence="4" type="primary">plsC</name>
    <name evidence="4" type="ORF">Mrose_02324</name>
</gene>
<keyword evidence="2 4" id="KW-0012">Acyltransferase</keyword>
<dbReference type="AlphaFoldDB" id="A0A399EMJ0"/>
<keyword evidence="5" id="KW-1185">Reference proteome</keyword>
<sequence length="212" mass="22837">MVYAVCKVLASFLLRVLFGLRVEGAERVPKDGPVILASNHLSFLDPLAIGCGCPRPVAFIARADIFRYPVLSWLLPRLYAIPVERGSSDLGAVKAAIRALKAGLAFGIFPEGHRSRTGRLEPFKTGAASIAMRTGARIVPVAIIGSDKAWPVGSAPRLRKNITVIFGDPITLPNKKLDHEGLEEVTRQLEAMVAALLPPEYVGMGNSESIRS</sequence>
<dbReference type="GO" id="GO:0003841">
    <property type="term" value="F:1-acylglycerol-3-phosphate O-acyltransferase activity"/>
    <property type="evidence" value="ECO:0007669"/>
    <property type="project" value="TreeGrafter"/>
</dbReference>
<dbReference type="EMBL" id="QWLA01000046">
    <property type="protein sequence ID" value="RIH85165.1"/>
    <property type="molecule type" value="Genomic_DNA"/>
</dbReference>
<evidence type="ECO:0000259" key="3">
    <source>
        <dbReference type="SMART" id="SM00563"/>
    </source>
</evidence>
<reference evidence="4 5" key="1">
    <citation type="submission" date="2018-08" db="EMBL/GenBank/DDBJ databases">
        <title>Meiothermus roseus NBRC 110900 genome sequencing project.</title>
        <authorList>
            <person name="Da Costa M.S."/>
            <person name="Albuquerque L."/>
            <person name="Raposo P."/>
            <person name="Froufe H.J.C."/>
            <person name="Barroso C.S."/>
            <person name="Egas C."/>
        </authorList>
    </citation>
    <scope>NUCLEOTIDE SEQUENCE [LARGE SCALE GENOMIC DNA]</scope>
    <source>
        <strain evidence="4 5">NBRC 110900</strain>
    </source>
</reference>
<evidence type="ECO:0000256" key="2">
    <source>
        <dbReference type="ARBA" id="ARBA00023315"/>
    </source>
</evidence>
<comment type="caution">
    <text evidence="4">The sequence shown here is derived from an EMBL/GenBank/DDBJ whole genome shotgun (WGS) entry which is preliminary data.</text>
</comment>
<organism evidence="4 5">
    <name type="scientific">Calidithermus roseus</name>
    <dbReference type="NCBI Taxonomy" id="1644118"/>
    <lineage>
        <taxon>Bacteria</taxon>
        <taxon>Thermotogati</taxon>
        <taxon>Deinococcota</taxon>
        <taxon>Deinococci</taxon>
        <taxon>Thermales</taxon>
        <taxon>Thermaceae</taxon>
        <taxon>Calidithermus</taxon>
    </lineage>
</organism>
<dbReference type="GO" id="GO:0006654">
    <property type="term" value="P:phosphatidic acid biosynthetic process"/>
    <property type="evidence" value="ECO:0007669"/>
    <property type="project" value="TreeGrafter"/>
</dbReference>
<dbReference type="PANTHER" id="PTHR10434">
    <property type="entry name" value="1-ACYL-SN-GLYCEROL-3-PHOSPHATE ACYLTRANSFERASE"/>
    <property type="match status" value="1"/>
</dbReference>
<dbReference type="CDD" id="cd07989">
    <property type="entry name" value="LPLAT_AGPAT-like"/>
    <property type="match status" value="1"/>
</dbReference>
<evidence type="ECO:0000313" key="4">
    <source>
        <dbReference type="EMBL" id="RIH85165.1"/>
    </source>
</evidence>
<dbReference type="SMART" id="SM00563">
    <property type="entry name" value="PlsC"/>
    <property type="match status" value="1"/>
</dbReference>
<dbReference type="RefSeq" id="WP_119278454.1">
    <property type="nucleotide sequence ID" value="NZ_QWLA01000046.1"/>
</dbReference>
<dbReference type="OrthoDB" id="9803035at2"/>
<dbReference type="PANTHER" id="PTHR10434:SF11">
    <property type="entry name" value="1-ACYL-SN-GLYCEROL-3-PHOSPHATE ACYLTRANSFERASE"/>
    <property type="match status" value="1"/>
</dbReference>
<dbReference type="SUPFAM" id="SSF69593">
    <property type="entry name" value="Glycerol-3-phosphate (1)-acyltransferase"/>
    <property type="match status" value="1"/>
</dbReference>
<evidence type="ECO:0000313" key="5">
    <source>
        <dbReference type="Proteomes" id="UP000265341"/>
    </source>
</evidence>
<dbReference type="Proteomes" id="UP000265341">
    <property type="component" value="Unassembled WGS sequence"/>
</dbReference>
<proteinExistence type="predicted"/>
<dbReference type="InterPro" id="IPR002123">
    <property type="entry name" value="Plipid/glycerol_acylTrfase"/>
</dbReference>
<dbReference type="Pfam" id="PF01553">
    <property type="entry name" value="Acyltransferase"/>
    <property type="match status" value="1"/>
</dbReference>
<dbReference type="EC" id="2.3.1.-" evidence="4"/>
<evidence type="ECO:0000256" key="1">
    <source>
        <dbReference type="ARBA" id="ARBA00022679"/>
    </source>
</evidence>
<feature type="domain" description="Phospholipid/glycerol acyltransferase" evidence="3">
    <location>
        <begin position="34"/>
        <end position="146"/>
    </location>
</feature>
<protein>
    <submittedName>
        <fullName evidence="4">1-acyl-sn-glycerol-3-phosphate acyltransferase</fullName>
        <ecNumber evidence="4">2.3.1.-</ecNumber>
    </submittedName>
</protein>
<keyword evidence="1 4" id="KW-0808">Transferase</keyword>